<keyword evidence="13" id="KW-1185">Reference proteome</keyword>
<dbReference type="RefSeq" id="XP_031572800.1">
    <property type="nucleotide sequence ID" value="XM_031716940.1"/>
</dbReference>
<evidence type="ECO:0000256" key="4">
    <source>
        <dbReference type="ARBA" id="ARBA00022692"/>
    </source>
</evidence>
<feature type="transmembrane region" description="Helical" evidence="10">
    <location>
        <begin position="812"/>
        <end position="835"/>
    </location>
</feature>
<dbReference type="EC" id="3.1.-.-" evidence="10"/>
<comment type="similarity">
    <text evidence="2 10">Belongs to the GPI inositol-deacylase family.</text>
</comment>
<evidence type="ECO:0000313" key="13">
    <source>
        <dbReference type="Proteomes" id="UP000515163"/>
    </source>
</evidence>
<name>A0A6P8J5Y9_ACTTE</name>
<keyword evidence="9 10" id="KW-0472">Membrane</keyword>
<dbReference type="GO" id="GO:0005789">
    <property type="term" value="C:endoplasmic reticulum membrane"/>
    <property type="evidence" value="ECO:0007669"/>
    <property type="project" value="UniProtKB-SubCell"/>
</dbReference>
<reference evidence="14" key="1">
    <citation type="submission" date="2025-08" db="UniProtKB">
        <authorList>
            <consortium name="RefSeq"/>
        </authorList>
    </citation>
    <scope>IDENTIFICATION</scope>
    <source>
        <tissue evidence="14">Tentacle</tissue>
    </source>
</reference>
<evidence type="ECO:0000256" key="8">
    <source>
        <dbReference type="ARBA" id="ARBA00022989"/>
    </source>
</evidence>
<sequence>MMTVSVSPVGQSAMLMMCLAVFALIALHGFRDVVRNIEPNKCDMTYMYQWPEYVKVPLFKGTSKLFPRYSLHLYGEGSRNEVSQNLKTLKGIPVLFIPGNAGSHKQVRSLASVALRKAEDNRYEFNYFTVDLDERLSGIFGIMLDEQTEFVRLCITKILRLYQGLSNRPKSVILIGHSMGGVIAKALFTLPKFDPQLVHTIITLGTPHQHPVLSLDPFLCNFYNRIKKYWNNEVSVTRDNSTLRNVTVVSVSGGFRDLLVRSSTTSLQNYLDHSQAISVVTTSIPRVWLSVDHLCLCWCKQLVLVINRALFDMIDSTTGQISLSKELRRRVFHHHFIQNPGTKKIYFGNSKKNSGIDWKEFNPVVVHRRLWVFKGGHSGKKSNKLYTFPLEEWRITHNAFLILTDLESDSWLFACKKSSSSHPCSTPTDLSHHAQLLPSGNSPLKFVYLRLSEFPEISHFAIMFPPSKTADVLKTEFHSLASSSFKLDSPWMFSRSPVTADIEEDLIFSNISLASVSKVWKVLDIIVETKDCEIEPSIIGRVNIPWFNEDVYSHVSSGSLRLQIKLHHPRPRGFVGNIEVHLWLDPKCSHRVSIEPNLTEMIGQVYRFFGVQLPVWVYSMLLLVLAWQVSTLASSQDCRSFFDLITSLSRSARVLLLLTQVHFVISQVILPFFVMQGHLGQHDWLPSINDLRTFDWLLPLVIIMSTAVLLTVILFVWNGVCLRFGGRVMFWKQDYQDLLFPKSIFPLKEISFAIVNTMISFTVCGTLGLVIAYLFFLGRSCKQFSLLRQIQSSPGDSRSKKLAQVVKNVCNFSLTVSTLTMLMVISNAPALVVWIKAFPYTYILSPDPTAFLGALMGWNLIHLGYHPLGNAPQSLVYVTFLVGVIVSQAPIFPLHMVSYAPCLVLATLNISRINALLRERNVSKKK</sequence>
<keyword evidence="4 10" id="KW-0812">Transmembrane</keyword>
<organism evidence="13 14">
    <name type="scientific">Actinia tenebrosa</name>
    <name type="common">Australian red waratah sea anemone</name>
    <dbReference type="NCBI Taxonomy" id="6105"/>
    <lineage>
        <taxon>Eukaryota</taxon>
        <taxon>Metazoa</taxon>
        <taxon>Cnidaria</taxon>
        <taxon>Anthozoa</taxon>
        <taxon>Hexacorallia</taxon>
        <taxon>Actiniaria</taxon>
        <taxon>Actiniidae</taxon>
        <taxon>Actinia</taxon>
    </lineage>
</organism>
<feature type="transmembrane region" description="Helical" evidence="10">
    <location>
        <begin position="696"/>
        <end position="717"/>
    </location>
</feature>
<keyword evidence="6 10" id="KW-0256">Endoplasmic reticulum</keyword>
<dbReference type="InterPro" id="IPR012908">
    <property type="entry name" value="PGAP1-ab_dom-like"/>
</dbReference>
<evidence type="ECO:0000256" key="7">
    <source>
        <dbReference type="ARBA" id="ARBA00022927"/>
    </source>
</evidence>
<dbReference type="FunCoup" id="A0A6P8J5Y9">
    <property type="interactions" value="1138"/>
</dbReference>
<evidence type="ECO:0000256" key="2">
    <source>
        <dbReference type="ARBA" id="ARBA00006931"/>
    </source>
</evidence>
<evidence type="ECO:0000256" key="10">
    <source>
        <dbReference type="RuleBase" id="RU365011"/>
    </source>
</evidence>
<proteinExistence type="inferred from homology"/>
<evidence type="ECO:0000259" key="12">
    <source>
        <dbReference type="Pfam" id="PF25140"/>
    </source>
</evidence>
<gene>
    <name evidence="14" type="primary">LOC116306823</name>
</gene>
<dbReference type="GO" id="GO:0015031">
    <property type="term" value="P:protein transport"/>
    <property type="evidence" value="ECO:0007669"/>
    <property type="project" value="UniProtKB-KW"/>
</dbReference>
<comment type="caution">
    <text evidence="10">Lacks conserved residue(s) required for the propagation of feature annotation.</text>
</comment>
<dbReference type="SUPFAM" id="SSF53474">
    <property type="entry name" value="alpha/beta-Hydrolases"/>
    <property type="match status" value="1"/>
</dbReference>
<dbReference type="GO" id="GO:0006888">
    <property type="term" value="P:endoplasmic reticulum to Golgi vesicle-mediated transport"/>
    <property type="evidence" value="ECO:0007669"/>
    <property type="project" value="TreeGrafter"/>
</dbReference>
<keyword evidence="5 10" id="KW-0378">Hydrolase</keyword>
<dbReference type="InParanoid" id="A0A6P8J5Y9"/>
<feature type="transmembrane region" description="Helical" evidence="10">
    <location>
        <begin position="752"/>
        <end position="776"/>
    </location>
</feature>
<dbReference type="GO" id="GO:0050185">
    <property type="term" value="F:phosphatidylinositol deacylase activity"/>
    <property type="evidence" value="ECO:0007669"/>
    <property type="project" value="TreeGrafter"/>
</dbReference>
<dbReference type="KEGG" id="aten:116306823"/>
<feature type="transmembrane region" description="Helical" evidence="10">
    <location>
        <begin position="615"/>
        <end position="633"/>
    </location>
</feature>
<comment type="function">
    <text evidence="10">Involved in inositol deacylation of GPI-anchored proteins which plays important roles in the quality control and ER-associated degradation of GPI-anchored proteins.</text>
</comment>
<dbReference type="InterPro" id="IPR039529">
    <property type="entry name" value="PGAP1/BST1"/>
</dbReference>
<feature type="domain" description="GPI inositol-deacylase transmembrane" evidence="12">
    <location>
        <begin position="613"/>
        <end position="839"/>
    </location>
</feature>
<dbReference type="GeneID" id="116306823"/>
<dbReference type="Pfam" id="PF25140">
    <property type="entry name" value="PGAP1_TMD"/>
    <property type="match status" value="1"/>
</dbReference>
<dbReference type="Proteomes" id="UP000515163">
    <property type="component" value="Unplaced"/>
</dbReference>
<evidence type="ECO:0000256" key="1">
    <source>
        <dbReference type="ARBA" id="ARBA00004477"/>
    </source>
</evidence>
<dbReference type="InterPro" id="IPR029058">
    <property type="entry name" value="AB_hydrolase_fold"/>
</dbReference>
<accession>A0A6P8J5Y9</accession>
<dbReference type="AlphaFoldDB" id="A0A6P8J5Y9"/>
<dbReference type="PANTHER" id="PTHR15495">
    <property type="entry name" value="NEGATIVE REGULATOR OF VESICLE FORMATION-RELATED"/>
    <property type="match status" value="1"/>
</dbReference>
<dbReference type="Pfam" id="PF07819">
    <property type="entry name" value="PGAP1"/>
    <property type="match status" value="1"/>
</dbReference>
<evidence type="ECO:0000256" key="9">
    <source>
        <dbReference type="ARBA" id="ARBA00023136"/>
    </source>
</evidence>
<dbReference type="InterPro" id="IPR056824">
    <property type="entry name" value="PGAP1_TMD"/>
</dbReference>
<dbReference type="PANTHER" id="PTHR15495:SF7">
    <property type="entry name" value="GPI INOSITOL-DEACYLASE"/>
    <property type="match status" value="1"/>
</dbReference>
<dbReference type="GO" id="GO:0006505">
    <property type="term" value="P:GPI anchor metabolic process"/>
    <property type="evidence" value="ECO:0007669"/>
    <property type="project" value="TreeGrafter"/>
</dbReference>
<evidence type="ECO:0000256" key="6">
    <source>
        <dbReference type="ARBA" id="ARBA00022824"/>
    </source>
</evidence>
<keyword evidence="8 10" id="KW-1133">Transmembrane helix</keyword>
<evidence type="ECO:0000259" key="11">
    <source>
        <dbReference type="Pfam" id="PF07819"/>
    </source>
</evidence>
<keyword evidence="3 10" id="KW-0813">Transport</keyword>
<feature type="transmembrane region" description="Helical" evidence="10">
    <location>
        <begin position="654"/>
        <end position="676"/>
    </location>
</feature>
<dbReference type="Pfam" id="PF24660">
    <property type="entry name" value="PGAP1_3rd"/>
    <property type="match status" value="1"/>
</dbReference>
<evidence type="ECO:0000256" key="5">
    <source>
        <dbReference type="ARBA" id="ARBA00022801"/>
    </source>
</evidence>
<dbReference type="OrthoDB" id="5950160at2759"/>
<protein>
    <recommendedName>
        <fullName evidence="10">GPI inositol-deacylase</fullName>
        <ecNumber evidence="10">3.1.-.-</ecNumber>
    </recommendedName>
</protein>
<evidence type="ECO:0000313" key="14">
    <source>
        <dbReference type="RefSeq" id="XP_031572800.1"/>
    </source>
</evidence>
<dbReference type="Gene3D" id="3.40.50.1820">
    <property type="entry name" value="alpha/beta hydrolase"/>
    <property type="match status" value="1"/>
</dbReference>
<comment type="subcellular location">
    <subcellularLocation>
        <location evidence="1">Endoplasmic reticulum membrane</location>
        <topology evidence="1">Multi-pass membrane protein</topology>
    </subcellularLocation>
</comment>
<keyword evidence="7 10" id="KW-0653">Protein transport</keyword>
<evidence type="ECO:0000256" key="3">
    <source>
        <dbReference type="ARBA" id="ARBA00022448"/>
    </source>
</evidence>
<feature type="domain" description="GPI inositol-deacylase PGAP1-like alpha/beta" evidence="11">
    <location>
        <begin position="89"/>
        <end position="313"/>
    </location>
</feature>